<dbReference type="GO" id="GO:0008137">
    <property type="term" value="F:NADH dehydrogenase (ubiquinone) activity"/>
    <property type="evidence" value="ECO:0007669"/>
    <property type="project" value="InterPro"/>
</dbReference>
<comment type="subcellular location">
    <subcellularLocation>
        <location evidence="1">Membrane</location>
        <topology evidence="1">Multi-pass membrane protein</topology>
    </subcellularLocation>
</comment>
<dbReference type="OrthoDB" id="1890356at2759"/>
<feature type="transmembrane region" description="Helical" evidence="8">
    <location>
        <begin position="141"/>
        <end position="161"/>
    </location>
</feature>
<keyword evidence="6" id="KW-0520">NAD</keyword>
<comment type="similarity">
    <text evidence="2">Belongs to the complex I subunit 5 family.</text>
</comment>
<keyword evidence="3 8" id="KW-0812">Transmembrane</keyword>
<evidence type="ECO:0000313" key="10">
    <source>
        <dbReference type="EMBL" id="PTQ33028.1"/>
    </source>
</evidence>
<dbReference type="PANTHER" id="PTHR42829:SF2">
    <property type="entry name" value="NADH-UBIQUINONE OXIDOREDUCTASE CHAIN 5"/>
    <property type="match status" value="1"/>
</dbReference>
<feature type="transmembrane region" description="Helical" evidence="8">
    <location>
        <begin position="37"/>
        <end position="59"/>
    </location>
</feature>
<feature type="domain" description="NADH:quinone oxidoreductase/Mrp antiporter transmembrane" evidence="9">
    <location>
        <begin position="83"/>
        <end position="160"/>
    </location>
</feature>
<dbReference type="Pfam" id="PF00361">
    <property type="entry name" value="Proton_antipo_M"/>
    <property type="match status" value="1"/>
</dbReference>
<dbReference type="GO" id="GO:0016020">
    <property type="term" value="C:membrane"/>
    <property type="evidence" value="ECO:0007669"/>
    <property type="project" value="UniProtKB-SubCell"/>
</dbReference>
<evidence type="ECO:0000256" key="1">
    <source>
        <dbReference type="ARBA" id="ARBA00004141"/>
    </source>
</evidence>
<dbReference type="GO" id="GO:0042773">
    <property type="term" value="P:ATP synthesis coupled electron transport"/>
    <property type="evidence" value="ECO:0007669"/>
    <property type="project" value="InterPro"/>
</dbReference>
<evidence type="ECO:0000313" key="11">
    <source>
        <dbReference type="Proteomes" id="UP000244005"/>
    </source>
</evidence>
<dbReference type="EMBL" id="KZ772764">
    <property type="protein sequence ID" value="PTQ33028.1"/>
    <property type="molecule type" value="Genomic_DNA"/>
</dbReference>
<evidence type="ECO:0000259" key="9">
    <source>
        <dbReference type="Pfam" id="PF00361"/>
    </source>
</evidence>
<evidence type="ECO:0000256" key="5">
    <source>
        <dbReference type="ARBA" id="ARBA00022989"/>
    </source>
</evidence>
<evidence type="ECO:0000256" key="6">
    <source>
        <dbReference type="ARBA" id="ARBA00023027"/>
    </source>
</evidence>
<feature type="non-terminal residue" evidence="10">
    <location>
        <position position="1"/>
    </location>
</feature>
<evidence type="ECO:0000256" key="4">
    <source>
        <dbReference type="ARBA" id="ARBA00022967"/>
    </source>
</evidence>
<sequence length="173" mass="18612">FRFTTPSAANVCQKAFVTNLIGDFGLLLDSMEGSTSISALIHAATMIAAGIFLFSRIIISWTGAITSLLEASIALAQNDLKKGIGSYKVGLFHLITYAFLKALLFLGSGSVIHSVEPIVGYHPNKSQNLIIMSGLRQYRPITAITILFGTLSLCGIPPFTLNNSNCLYLIFPP</sequence>
<dbReference type="InterPro" id="IPR001750">
    <property type="entry name" value="ND/Mrp_TM"/>
</dbReference>
<dbReference type="Proteomes" id="UP000244005">
    <property type="component" value="Unassembled WGS sequence"/>
</dbReference>
<protein>
    <recommendedName>
        <fullName evidence="9">NADH:quinone oxidoreductase/Mrp antiporter transmembrane domain-containing protein</fullName>
    </recommendedName>
</protein>
<gene>
    <name evidence="10" type="ORF">MARPO_0092s0002</name>
</gene>
<evidence type="ECO:0000256" key="2">
    <source>
        <dbReference type="ARBA" id="ARBA00008200"/>
    </source>
</evidence>
<dbReference type="AlphaFoldDB" id="A0A2R6WGP6"/>
<dbReference type="PANTHER" id="PTHR42829">
    <property type="entry name" value="NADH-UBIQUINONE OXIDOREDUCTASE CHAIN 5"/>
    <property type="match status" value="1"/>
</dbReference>
<proteinExistence type="inferred from homology"/>
<keyword evidence="11" id="KW-1185">Reference proteome</keyword>
<keyword evidence="5 8" id="KW-1133">Transmembrane helix</keyword>
<reference evidence="11" key="1">
    <citation type="journal article" date="2017" name="Cell">
        <title>Insights into land plant evolution garnered from the Marchantia polymorpha genome.</title>
        <authorList>
            <person name="Bowman J.L."/>
            <person name="Kohchi T."/>
            <person name="Yamato K.T."/>
            <person name="Jenkins J."/>
            <person name="Shu S."/>
            <person name="Ishizaki K."/>
            <person name="Yamaoka S."/>
            <person name="Nishihama R."/>
            <person name="Nakamura Y."/>
            <person name="Berger F."/>
            <person name="Adam C."/>
            <person name="Aki S.S."/>
            <person name="Althoff F."/>
            <person name="Araki T."/>
            <person name="Arteaga-Vazquez M.A."/>
            <person name="Balasubrmanian S."/>
            <person name="Barry K."/>
            <person name="Bauer D."/>
            <person name="Boehm C.R."/>
            <person name="Briginshaw L."/>
            <person name="Caballero-Perez J."/>
            <person name="Catarino B."/>
            <person name="Chen F."/>
            <person name="Chiyoda S."/>
            <person name="Chovatia M."/>
            <person name="Davies K.M."/>
            <person name="Delmans M."/>
            <person name="Demura T."/>
            <person name="Dierschke T."/>
            <person name="Dolan L."/>
            <person name="Dorantes-Acosta A.E."/>
            <person name="Eklund D.M."/>
            <person name="Florent S.N."/>
            <person name="Flores-Sandoval E."/>
            <person name="Fujiyama A."/>
            <person name="Fukuzawa H."/>
            <person name="Galik B."/>
            <person name="Grimanelli D."/>
            <person name="Grimwood J."/>
            <person name="Grossniklaus U."/>
            <person name="Hamada T."/>
            <person name="Haseloff J."/>
            <person name="Hetherington A.J."/>
            <person name="Higo A."/>
            <person name="Hirakawa Y."/>
            <person name="Hundley H.N."/>
            <person name="Ikeda Y."/>
            <person name="Inoue K."/>
            <person name="Inoue S.I."/>
            <person name="Ishida S."/>
            <person name="Jia Q."/>
            <person name="Kakita M."/>
            <person name="Kanazawa T."/>
            <person name="Kawai Y."/>
            <person name="Kawashima T."/>
            <person name="Kennedy M."/>
            <person name="Kinose K."/>
            <person name="Kinoshita T."/>
            <person name="Kohara Y."/>
            <person name="Koide E."/>
            <person name="Komatsu K."/>
            <person name="Kopischke S."/>
            <person name="Kubo M."/>
            <person name="Kyozuka J."/>
            <person name="Lagercrantz U."/>
            <person name="Lin S.S."/>
            <person name="Lindquist E."/>
            <person name="Lipzen A.M."/>
            <person name="Lu C.W."/>
            <person name="De Luna E."/>
            <person name="Martienssen R.A."/>
            <person name="Minamino N."/>
            <person name="Mizutani M."/>
            <person name="Mizutani M."/>
            <person name="Mochizuki N."/>
            <person name="Monte I."/>
            <person name="Mosher R."/>
            <person name="Nagasaki H."/>
            <person name="Nakagami H."/>
            <person name="Naramoto S."/>
            <person name="Nishitani K."/>
            <person name="Ohtani M."/>
            <person name="Okamoto T."/>
            <person name="Okumura M."/>
            <person name="Phillips J."/>
            <person name="Pollak B."/>
            <person name="Reinders A."/>
            <person name="Rovekamp M."/>
            <person name="Sano R."/>
            <person name="Sawa S."/>
            <person name="Schmid M.W."/>
            <person name="Shirakawa M."/>
            <person name="Solano R."/>
            <person name="Spunde A."/>
            <person name="Suetsugu N."/>
            <person name="Sugano S."/>
            <person name="Sugiyama A."/>
            <person name="Sun R."/>
            <person name="Suzuki Y."/>
            <person name="Takenaka M."/>
            <person name="Takezawa D."/>
            <person name="Tomogane H."/>
            <person name="Tsuzuki M."/>
            <person name="Ueda T."/>
            <person name="Umeda M."/>
            <person name="Ward J.M."/>
            <person name="Watanabe Y."/>
            <person name="Yazaki K."/>
            <person name="Yokoyama R."/>
            <person name="Yoshitake Y."/>
            <person name="Yotsui I."/>
            <person name="Zachgo S."/>
            <person name="Schmutz J."/>
        </authorList>
    </citation>
    <scope>NUCLEOTIDE SEQUENCE [LARGE SCALE GENOMIC DNA]</scope>
    <source>
        <strain evidence="11">Tak-1</strain>
    </source>
</reference>
<dbReference type="OMA" id="NACQKAS"/>
<organism evidence="10 11">
    <name type="scientific">Marchantia polymorpha</name>
    <name type="common">Common liverwort</name>
    <name type="synonym">Marchantia aquatica</name>
    <dbReference type="NCBI Taxonomy" id="3197"/>
    <lineage>
        <taxon>Eukaryota</taxon>
        <taxon>Viridiplantae</taxon>
        <taxon>Streptophyta</taxon>
        <taxon>Embryophyta</taxon>
        <taxon>Marchantiophyta</taxon>
        <taxon>Marchantiopsida</taxon>
        <taxon>Marchantiidae</taxon>
        <taxon>Marchantiales</taxon>
        <taxon>Marchantiaceae</taxon>
        <taxon>Marchantia</taxon>
    </lineage>
</organism>
<evidence type="ECO:0000256" key="3">
    <source>
        <dbReference type="ARBA" id="ARBA00022692"/>
    </source>
</evidence>
<keyword evidence="4" id="KW-1278">Translocase</keyword>
<accession>A0A2R6WGP6</accession>
<name>A0A2R6WGP6_MARPO</name>
<keyword evidence="7 8" id="KW-0472">Membrane</keyword>
<dbReference type="InterPro" id="IPR003945">
    <property type="entry name" value="NU5C-like"/>
</dbReference>
<evidence type="ECO:0000256" key="8">
    <source>
        <dbReference type="SAM" id="Phobius"/>
    </source>
</evidence>
<evidence type="ECO:0000256" key="7">
    <source>
        <dbReference type="ARBA" id="ARBA00023136"/>
    </source>
</evidence>